<gene>
    <name evidence="7" type="ORF">HNQ60_001473</name>
</gene>
<dbReference type="InterPro" id="IPR037682">
    <property type="entry name" value="TonB_C"/>
</dbReference>
<dbReference type="EMBL" id="JACHHZ010000002">
    <property type="protein sequence ID" value="MBB6092595.1"/>
    <property type="molecule type" value="Genomic_DNA"/>
</dbReference>
<feature type="chain" id="PRO_5032641479" evidence="5">
    <location>
        <begin position="29"/>
        <end position="122"/>
    </location>
</feature>
<sequence length="122" mass="13546">MTSASTWARVGTLATISASLLLPAFANAEAVCKPHVVESQTKFPVRAQLRGQEGVVYINVRVDENGRAASTELHQSSGYRLLDRAAKQSVQENWVFDVSDCVRKDLPANHLVAVDYRNQEYR</sequence>
<evidence type="ECO:0000313" key="8">
    <source>
        <dbReference type="Proteomes" id="UP000588068"/>
    </source>
</evidence>
<dbReference type="Pfam" id="PF03544">
    <property type="entry name" value="TonB_C"/>
    <property type="match status" value="1"/>
</dbReference>
<evidence type="ECO:0000259" key="6">
    <source>
        <dbReference type="PROSITE" id="PS52015"/>
    </source>
</evidence>
<reference evidence="7 8" key="1">
    <citation type="submission" date="2020-08" db="EMBL/GenBank/DDBJ databases">
        <title>Genomic Encyclopedia of Type Strains, Phase IV (KMG-IV): sequencing the most valuable type-strain genomes for metagenomic binning, comparative biology and taxonomic classification.</title>
        <authorList>
            <person name="Goeker M."/>
        </authorList>
    </citation>
    <scope>NUCLEOTIDE SEQUENCE [LARGE SCALE GENOMIC DNA]</scope>
    <source>
        <strain evidence="7 8">DSM 26723</strain>
    </source>
</reference>
<evidence type="ECO:0000256" key="2">
    <source>
        <dbReference type="ARBA" id="ARBA00022692"/>
    </source>
</evidence>
<comment type="subcellular location">
    <subcellularLocation>
        <location evidence="1">Membrane</location>
        <topology evidence="1">Single-pass membrane protein</topology>
    </subcellularLocation>
</comment>
<keyword evidence="5" id="KW-0732">Signal</keyword>
<keyword evidence="3" id="KW-1133">Transmembrane helix</keyword>
<keyword evidence="4" id="KW-0472">Membrane</keyword>
<evidence type="ECO:0000256" key="1">
    <source>
        <dbReference type="ARBA" id="ARBA00004167"/>
    </source>
</evidence>
<evidence type="ECO:0000256" key="5">
    <source>
        <dbReference type="SAM" id="SignalP"/>
    </source>
</evidence>
<name>A0A841HKQ7_9GAMM</name>
<dbReference type="GO" id="GO:0055085">
    <property type="term" value="P:transmembrane transport"/>
    <property type="evidence" value="ECO:0007669"/>
    <property type="project" value="InterPro"/>
</dbReference>
<evidence type="ECO:0000313" key="7">
    <source>
        <dbReference type="EMBL" id="MBB6092595.1"/>
    </source>
</evidence>
<comment type="caution">
    <text evidence="7">The sequence shown here is derived from an EMBL/GenBank/DDBJ whole genome shotgun (WGS) entry which is preliminary data.</text>
</comment>
<accession>A0A841HKQ7</accession>
<dbReference type="NCBIfam" id="TIGR01352">
    <property type="entry name" value="tonB_Cterm"/>
    <property type="match status" value="1"/>
</dbReference>
<dbReference type="PROSITE" id="PS52015">
    <property type="entry name" value="TONB_CTD"/>
    <property type="match status" value="1"/>
</dbReference>
<feature type="domain" description="TonB C-terminal" evidence="6">
    <location>
        <begin position="28"/>
        <end position="122"/>
    </location>
</feature>
<dbReference type="RefSeq" id="WP_184330383.1">
    <property type="nucleotide sequence ID" value="NZ_JACHHZ010000002.1"/>
</dbReference>
<evidence type="ECO:0000256" key="4">
    <source>
        <dbReference type="ARBA" id="ARBA00023136"/>
    </source>
</evidence>
<dbReference type="SUPFAM" id="SSF74653">
    <property type="entry name" value="TolA/TonB C-terminal domain"/>
    <property type="match status" value="1"/>
</dbReference>
<dbReference type="AlphaFoldDB" id="A0A841HKQ7"/>
<evidence type="ECO:0000256" key="3">
    <source>
        <dbReference type="ARBA" id="ARBA00022989"/>
    </source>
</evidence>
<protein>
    <submittedName>
        <fullName evidence="7">TonB family protein</fullName>
    </submittedName>
</protein>
<keyword evidence="2" id="KW-0812">Transmembrane</keyword>
<proteinExistence type="predicted"/>
<dbReference type="Proteomes" id="UP000588068">
    <property type="component" value="Unassembled WGS sequence"/>
</dbReference>
<feature type="signal peptide" evidence="5">
    <location>
        <begin position="1"/>
        <end position="28"/>
    </location>
</feature>
<dbReference type="Gene3D" id="3.30.1150.10">
    <property type="match status" value="1"/>
</dbReference>
<keyword evidence="8" id="KW-1185">Reference proteome</keyword>
<dbReference type="InterPro" id="IPR006260">
    <property type="entry name" value="TonB/TolA_C"/>
</dbReference>
<dbReference type="GO" id="GO:0016020">
    <property type="term" value="C:membrane"/>
    <property type="evidence" value="ECO:0007669"/>
    <property type="project" value="UniProtKB-SubCell"/>
</dbReference>
<organism evidence="7 8">
    <name type="scientific">Povalibacter uvarum</name>
    <dbReference type="NCBI Taxonomy" id="732238"/>
    <lineage>
        <taxon>Bacteria</taxon>
        <taxon>Pseudomonadati</taxon>
        <taxon>Pseudomonadota</taxon>
        <taxon>Gammaproteobacteria</taxon>
        <taxon>Steroidobacterales</taxon>
        <taxon>Steroidobacteraceae</taxon>
        <taxon>Povalibacter</taxon>
    </lineage>
</organism>